<sequence length="217" mass="23978">MMTLARILPAACLALIAFATPASAADAAEAEAFVEENAQAVIDVLEEFHQGDRSLAAVKQDFRGRVDELADVDRISNFVLGRWRRMADEADLREFRETFREFAIGVYETELTNYAGQTLEVTGSVTRGPGDYIVRSEVSGGPAGETYDVNWRVLENTDGELRVVDVQVQDIWLAQTQREQITSIIGNNRGDVSAATEQLRRRIAERDGSESAYASAE</sequence>
<keyword evidence="1" id="KW-0732">Signal</keyword>
<protein>
    <recommendedName>
        <fullName evidence="4">ABC transporter substrate-binding protein</fullName>
    </recommendedName>
</protein>
<comment type="caution">
    <text evidence="2">The sequence shown here is derived from an EMBL/GenBank/DDBJ whole genome shotgun (WGS) entry which is preliminary data.</text>
</comment>
<evidence type="ECO:0000313" key="3">
    <source>
        <dbReference type="Proteomes" id="UP000245168"/>
    </source>
</evidence>
<dbReference type="Proteomes" id="UP000245168">
    <property type="component" value="Unassembled WGS sequence"/>
</dbReference>
<feature type="signal peptide" evidence="1">
    <location>
        <begin position="1"/>
        <end position="24"/>
    </location>
</feature>
<dbReference type="Pfam" id="PF05494">
    <property type="entry name" value="MlaC"/>
    <property type="match status" value="1"/>
</dbReference>
<accession>A0A2U2BUQ7</accession>
<dbReference type="EMBL" id="QEXV01000003">
    <property type="protein sequence ID" value="PWE17743.1"/>
    <property type="molecule type" value="Genomic_DNA"/>
</dbReference>
<dbReference type="PANTHER" id="PTHR36573:SF1">
    <property type="entry name" value="INTERMEMBRANE PHOSPHOLIPID TRANSPORT SYSTEM BINDING PROTEIN MLAC"/>
    <property type="match status" value="1"/>
</dbReference>
<dbReference type="Gene3D" id="3.10.450.710">
    <property type="entry name" value="Tgt2/MlaC"/>
    <property type="match status" value="1"/>
</dbReference>
<dbReference type="InterPro" id="IPR008869">
    <property type="entry name" value="MlaC/ttg2D"/>
</dbReference>
<gene>
    <name evidence="2" type="ORF">DDZ18_08805</name>
</gene>
<evidence type="ECO:0008006" key="4">
    <source>
        <dbReference type="Google" id="ProtNLM"/>
    </source>
</evidence>
<evidence type="ECO:0000256" key="1">
    <source>
        <dbReference type="SAM" id="SignalP"/>
    </source>
</evidence>
<name>A0A2U2BUQ7_9PROT</name>
<proteinExistence type="predicted"/>
<dbReference type="RefSeq" id="WP_109252974.1">
    <property type="nucleotide sequence ID" value="NZ_QEXV01000003.1"/>
</dbReference>
<organism evidence="2 3">
    <name type="scientific">Marinicauda salina</name>
    <dbReference type="NCBI Taxonomy" id="2135793"/>
    <lineage>
        <taxon>Bacteria</taxon>
        <taxon>Pseudomonadati</taxon>
        <taxon>Pseudomonadota</taxon>
        <taxon>Alphaproteobacteria</taxon>
        <taxon>Maricaulales</taxon>
        <taxon>Maricaulaceae</taxon>
        <taxon>Marinicauda</taxon>
    </lineage>
</organism>
<keyword evidence="3" id="KW-1185">Reference proteome</keyword>
<dbReference type="InterPro" id="IPR042245">
    <property type="entry name" value="Tgt2/MlaC_sf"/>
</dbReference>
<reference evidence="3" key="1">
    <citation type="submission" date="2018-05" db="EMBL/GenBank/DDBJ databases">
        <authorList>
            <person name="Liu B.-T."/>
        </authorList>
    </citation>
    <scope>NUCLEOTIDE SEQUENCE [LARGE SCALE GENOMIC DNA]</scope>
    <source>
        <strain evidence="3">WD6-1</strain>
    </source>
</reference>
<dbReference type="OrthoDB" id="8099120at2"/>
<feature type="chain" id="PRO_5015583030" description="ABC transporter substrate-binding protein" evidence="1">
    <location>
        <begin position="25"/>
        <end position="217"/>
    </location>
</feature>
<dbReference type="PANTHER" id="PTHR36573">
    <property type="entry name" value="INTERMEMBRANE PHOSPHOLIPID TRANSPORT SYSTEM BINDING PROTEIN MLAC"/>
    <property type="match status" value="1"/>
</dbReference>
<evidence type="ECO:0000313" key="2">
    <source>
        <dbReference type="EMBL" id="PWE17743.1"/>
    </source>
</evidence>
<dbReference type="AlphaFoldDB" id="A0A2U2BUQ7"/>